<dbReference type="Proteomes" id="UP001207918">
    <property type="component" value="Unassembled WGS sequence"/>
</dbReference>
<dbReference type="RefSeq" id="WP_265767493.1">
    <property type="nucleotide sequence ID" value="NZ_JAGGJA010000016.1"/>
</dbReference>
<evidence type="ECO:0000256" key="1">
    <source>
        <dbReference type="SAM" id="MobiDB-lite"/>
    </source>
</evidence>
<evidence type="ECO:0000313" key="3">
    <source>
        <dbReference type="Proteomes" id="UP001207918"/>
    </source>
</evidence>
<organism evidence="2 3">
    <name type="scientific">Fodinibius salsisoli</name>
    <dbReference type="NCBI Taxonomy" id="2820877"/>
    <lineage>
        <taxon>Bacteria</taxon>
        <taxon>Pseudomonadati</taxon>
        <taxon>Balneolota</taxon>
        <taxon>Balneolia</taxon>
        <taxon>Balneolales</taxon>
        <taxon>Balneolaceae</taxon>
        <taxon>Fodinibius</taxon>
    </lineage>
</organism>
<sequence length="129" mass="14354">MIRYTRHIGIFLLTIFTVSLVFQSGAKAHHLFNLDNSHTHTERGTDCHKKSLTTSDASHESAEWAQPQPSQEKTKTTVNVPCHTSLYLMQPAGTILSNPTDGNIFSNRIVSIFPQLFISPASDPPQYTS</sequence>
<name>A0ABT3PS56_9BACT</name>
<evidence type="ECO:0000313" key="2">
    <source>
        <dbReference type="EMBL" id="MCW9708689.1"/>
    </source>
</evidence>
<feature type="compositionally biased region" description="Basic and acidic residues" evidence="1">
    <location>
        <begin position="37"/>
        <end position="49"/>
    </location>
</feature>
<accession>A0ABT3PS56</accession>
<feature type="region of interest" description="Disordered" evidence="1">
    <location>
        <begin position="37"/>
        <end position="76"/>
    </location>
</feature>
<proteinExistence type="predicted"/>
<dbReference type="EMBL" id="JAGGJA010000016">
    <property type="protein sequence ID" value="MCW9708689.1"/>
    <property type="molecule type" value="Genomic_DNA"/>
</dbReference>
<reference evidence="2 3" key="1">
    <citation type="submission" date="2021-03" db="EMBL/GenBank/DDBJ databases">
        <title>Aliifodinibius sp. nov., a new bacterium isolated from saline soil.</title>
        <authorList>
            <person name="Galisteo C."/>
            <person name="De La Haba R."/>
            <person name="Sanchez-Porro C."/>
            <person name="Ventosa A."/>
        </authorList>
    </citation>
    <scope>NUCLEOTIDE SEQUENCE [LARGE SCALE GENOMIC DNA]</scope>
    <source>
        <strain evidence="2 3">1BSP15-2V2</strain>
    </source>
</reference>
<feature type="compositionally biased region" description="Polar residues" evidence="1">
    <location>
        <begin position="67"/>
        <end position="76"/>
    </location>
</feature>
<comment type="caution">
    <text evidence="2">The sequence shown here is derived from an EMBL/GenBank/DDBJ whole genome shotgun (WGS) entry which is preliminary data.</text>
</comment>
<keyword evidence="3" id="KW-1185">Reference proteome</keyword>
<protein>
    <submittedName>
        <fullName evidence="2">Uncharacterized protein</fullName>
    </submittedName>
</protein>
<gene>
    <name evidence="2" type="ORF">J6I44_17640</name>
</gene>